<feature type="domain" description="Nudix hydrolase" evidence="3">
    <location>
        <begin position="45"/>
        <end position="185"/>
    </location>
</feature>
<dbReference type="GO" id="GO:0019693">
    <property type="term" value="P:ribose phosphate metabolic process"/>
    <property type="evidence" value="ECO:0007669"/>
    <property type="project" value="TreeGrafter"/>
</dbReference>
<dbReference type="PROSITE" id="PS51462">
    <property type="entry name" value="NUDIX"/>
    <property type="match status" value="1"/>
</dbReference>
<dbReference type="PANTHER" id="PTHR11839:SF1">
    <property type="entry name" value="ADP-SUGAR PYROPHOSPHATASE"/>
    <property type="match status" value="1"/>
</dbReference>
<sequence length="198" mass="22623">MKKQTDNKFLNMYELNAVDRNGREHPYYFATRRKDGDLMCQTGELKADGTVIYAVLKDDPEKIVLVRQYRYPINKYIYELPAGLIDEGETSEQTAIREMKEETGLTFEPFTDYDDCLKRPFTQNQGMSDECDTAVFGFATGEPSNSGNEASEDIEVVIADKAMVKKILKEEIATIRGAYLLINFLHSDKNDPFAFLKI</sequence>
<keyword evidence="1 2" id="KW-0378">Hydrolase</keyword>
<dbReference type="GO" id="GO:0006753">
    <property type="term" value="P:nucleoside phosphate metabolic process"/>
    <property type="evidence" value="ECO:0007669"/>
    <property type="project" value="TreeGrafter"/>
</dbReference>
<protein>
    <submittedName>
        <fullName evidence="4">NUDIX hydrolase</fullName>
    </submittedName>
</protein>
<dbReference type="Gene3D" id="3.90.79.10">
    <property type="entry name" value="Nucleoside Triphosphate Pyrophosphohydrolase"/>
    <property type="match status" value="1"/>
</dbReference>
<organism evidence="4 5">
    <name type="scientific">Butyribacter intestini</name>
    <dbReference type="NCBI Taxonomy" id="1703332"/>
    <lineage>
        <taxon>Bacteria</taxon>
        <taxon>Bacillati</taxon>
        <taxon>Bacillota</taxon>
        <taxon>Clostridia</taxon>
        <taxon>Lachnospirales</taxon>
        <taxon>Lachnospiraceae</taxon>
        <taxon>Butyribacter</taxon>
    </lineage>
</organism>
<dbReference type="InterPro" id="IPR020476">
    <property type="entry name" value="Nudix_hydrolase"/>
</dbReference>
<proteinExistence type="inferred from homology"/>
<dbReference type="PRINTS" id="PR00502">
    <property type="entry name" value="NUDIXFAMILY"/>
</dbReference>
<dbReference type="InterPro" id="IPR020084">
    <property type="entry name" value="NUDIX_hydrolase_CS"/>
</dbReference>
<dbReference type="Pfam" id="PF00293">
    <property type="entry name" value="NUDIX"/>
    <property type="match status" value="1"/>
</dbReference>
<dbReference type="PANTHER" id="PTHR11839">
    <property type="entry name" value="UDP/ADP-SUGAR PYROPHOSPHATASE"/>
    <property type="match status" value="1"/>
</dbReference>
<dbReference type="InterPro" id="IPR015797">
    <property type="entry name" value="NUDIX_hydrolase-like_dom_sf"/>
</dbReference>
<accession>A0AAW3JWA5</accession>
<name>A0AAW3JWA5_9FIRM</name>
<evidence type="ECO:0000256" key="2">
    <source>
        <dbReference type="RuleBase" id="RU003476"/>
    </source>
</evidence>
<comment type="caution">
    <text evidence="4">The sequence shown here is derived from an EMBL/GenBank/DDBJ whole genome shotgun (WGS) entry which is preliminary data.</text>
</comment>
<evidence type="ECO:0000313" key="4">
    <source>
        <dbReference type="EMBL" id="KQC86863.1"/>
    </source>
</evidence>
<dbReference type="SUPFAM" id="SSF55811">
    <property type="entry name" value="Nudix"/>
    <property type="match status" value="1"/>
</dbReference>
<dbReference type="GO" id="GO:0016462">
    <property type="term" value="F:pyrophosphatase activity"/>
    <property type="evidence" value="ECO:0007669"/>
    <property type="project" value="UniProtKB-ARBA"/>
</dbReference>
<gene>
    <name evidence="4" type="ORF">APZ18_00790</name>
</gene>
<evidence type="ECO:0000259" key="3">
    <source>
        <dbReference type="PROSITE" id="PS51462"/>
    </source>
</evidence>
<reference evidence="4 5" key="1">
    <citation type="submission" date="2015-10" db="EMBL/GenBank/DDBJ databases">
        <title>Butyribacter intestini gen. nov., sp. nov., a butyric acid-producing bacterium of the family Lachnospiraceae isolated from the human faeces.</title>
        <authorList>
            <person name="Zou Y."/>
            <person name="Xue W."/>
            <person name="Luo G."/>
            <person name="Lv M."/>
        </authorList>
    </citation>
    <scope>NUCLEOTIDE SEQUENCE [LARGE SCALE GENOMIC DNA]</scope>
    <source>
        <strain evidence="4 5">TF01-11</strain>
    </source>
</reference>
<dbReference type="PROSITE" id="PS00893">
    <property type="entry name" value="NUDIX_BOX"/>
    <property type="match status" value="1"/>
</dbReference>
<dbReference type="CDD" id="cd03424">
    <property type="entry name" value="NUDIX_ADPRase_Nudt5_UGPPase_Nudt14"/>
    <property type="match status" value="1"/>
</dbReference>
<dbReference type="AlphaFoldDB" id="A0AAW3JWA5"/>
<keyword evidence="5" id="KW-1185">Reference proteome</keyword>
<evidence type="ECO:0000256" key="1">
    <source>
        <dbReference type="ARBA" id="ARBA00022801"/>
    </source>
</evidence>
<dbReference type="InterPro" id="IPR000086">
    <property type="entry name" value="NUDIX_hydrolase_dom"/>
</dbReference>
<evidence type="ECO:0000313" key="5">
    <source>
        <dbReference type="Proteomes" id="UP000050833"/>
    </source>
</evidence>
<dbReference type="EMBL" id="LLKB01000001">
    <property type="protein sequence ID" value="KQC86863.1"/>
    <property type="molecule type" value="Genomic_DNA"/>
</dbReference>
<dbReference type="Proteomes" id="UP000050833">
    <property type="component" value="Unassembled WGS sequence"/>
</dbReference>
<comment type="similarity">
    <text evidence="2">Belongs to the Nudix hydrolase family.</text>
</comment>